<sequence>MPETGGRVELLSITAAQASVLGSIIAALVGTVVYGFRLVYVGRLVPRSTVDALTDSAEQRVKAAKEYAEQKAAEAAEYKAAWLASEKARHEQDVQIGELMESSRTTVAILRSIAPVPPGEARDVVAP</sequence>
<keyword evidence="3" id="KW-1185">Reference proteome</keyword>
<evidence type="ECO:0000313" key="2">
    <source>
        <dbReference type="EMBL" id="MBB4702261.1"/>
    </source>
</evidence>
<evidence type="ECO:0000313" key="3">
    <source>
        <dbReference type="Proteomes" id="UP000542210"/>
    </source>
</evidence>
<dbReference type="EMBL" id="JACHND010000001">
    <property type="protein sequence ID" value="MBB4702261.1"/>
    <property type="molecule type" value="Genomic_DNA"/>
</dbReference>
<keyword evidence="1" id="KW-0812">Transmembrane</keyword>
<evidence type="ECO:0000256" key="1">
    <source>
        <dbReference type="SAM" id="Phobius"/>
    </source>
</evidence>
<accession>A0A7W7DAZ4</accession>
<proteinExistence type="predicted"/>
<dbReference type="RefSeq" id="WP_184881899.1">
    <property type="nucleotide sequence ID" value="NZ_JACHND010000001.1"/>
</dbReference>
<feature type="transmembrane region" description="Helical" evidence="1">
    <location>
        <begin position="20"/>
        <end position="40"/>
    </location>
</feature>
<comment type="caution">
    <text evidence="2">The sequence shown here is derived from an EMBL/GenBank/DDBJ whole genome shotgun (WGS) entry which is preliminary data.</text>
</comment>
<reference evidence="2 3" key="1">
    <citation type="submission" date="2020-08" db="EMBL/GenBank/DDBJ databases">
        <title>Sequencing the genomes of 1000 actinobacteria strains.</title>
        <authorList>
            <person name="Klenk H.-P."/>
        </authorList>
    </citation>
    <scope>NUCLEOTIDE SEQUENCE [LARGE SCALE GENOMIC DNA]</scope>
    <source>
        <strain evidence="2 3">DSM 45784</strain>
    </source>
</reference>
<dbReference type="Proteomes" id="UP000542210">
    <property type="component" value="Unassembled WGS sequence"/>
</dbReference>
<protein>
    <submittedName>
        <fullName evidence="2">Uncharacterized protein</fullName>
    </submittedName>
</protein>
<name>A0A7W7DAZ4_9ACTN</name>
<dbReference type="AlphaFoldDB" id="A0A7W7DAZ4"/>
<keyword evidence="1" id="KW-1133">Transmembrane helix</keyword>
<keyword evidence="1" id="KW-0472">Membrane</keyword>
<organism evidence="2 3">
    <name type="scientific">Sphaerisporangium siamense</name>
    <dbReference type="NCBI Taxonomy" id="795645"/>
    <lineage>
        <taxon>Bacteria</taxon>
        <taxon>Bacillati</taxon>
        <taxon>Actinomycetota</taxon>
        <taxon>Actinomycetes</taxon>
        <taxon>Streptosporangiales</taxon>
        <taxon>Streptosporangiaceae</taxon>
        <taxon>Sphaerisporangium</taxon>
    </lineage>
</organism>
<gene>
    <name evidence="2" type="ORF">BJ982_003805</name>
</gene>